<evidence type="ECO:0000256" key="1">
    <source>
        <dbReference type="SAM" id="MobiDB-lite"/>
    </source>
</evidence>
<gene>
    <name evidence="2" type="ORF">Dda_0335</name>
</gene>
<organism evidence="2 3">
    <name type="scientific">Drechslerella dactyloides</name>
    <name type="common">Nematode-trapping fungus</name>
    <name type="synonym">Arthrobotrys dactyloides</name>
    <dbReference type="NCBI Taxonomy" id="74499"/>
    <lineage>
        <taxon>Eukaryota</taxon>
        <taxon>Fungi</taxon>
        <taxon>Dikarya</taxon>
        <taxon>Ascomycota</taxon>
        <taxon>Pezizomycotina</taxon>
        <taxon>Orbiliomycetes</taxon>
        <taxon>Orbiliales</taxon>
        <taxon>Orbiliaceae</taxon>
        <taxon>Drechslerella</taxon>
    </lineage>
</organism>
<sequence>MASKVGSQPFAAEVPAGRSRAGASSGCRLRSSEIEKSRKPGATEKGVKRERPEEDRRQVEVMEMAGREGGREGETAMLAVVVVVTGEDWGMLGWSFEGKGALTKGVKKNRRRAVGCG</sequence>
<feature type="region of interest" description="Disordered" evidence="1">
    <location>
        <begin position="1"/>
        <end position="58"/>
    </location>
</feature>
<evidence type="ECO:0000313" key="2">
    <source>
        <dbReference type="EMBL" id="KAJ6264192.1"/>
    </source>
</evidence>
<protein>
    <submittedName>
        <fullName evidence="2">Uncharacterized protein</fullName>
    </submittedName>
</protein>
<dbReference type="Proteomes" id="UP001221413">
    <property type="component" value="Unassembled WGS sequence"/>
</dbReference>
<dbReference type="AlphaFoldDB" id="A0AAD6J7Q7"/>
<reference evidence="2" key="1">
    <citation type="submission" date="2023-01" db="EMBL/GenBank/DDBJ databases">
        <title>The chitinases involved in constricting ring structure development in the nematode-trapping fungus Drechslerella dactyloides.</title>
        <authorList>
            <person name="Wang R."/>
            <person name="Zhang L."/>
            <person name="Tang P."/>
            <person name="Li S."/>
            <person name="Liang L."/>
        </authorList>
    </citation>
    <scope>NUCLEOTIDE SEQUENCE</scope>
    <source>
        <strain evidence="2">YMF1.00031</strain>
    </source>
</reference>
<accession>A0AAD6J7Q7</accession>
<evidence type="ECO:0000313" key="3">
    <source>
        <dbReference type="Proteomes" id="UP001221413"/>
    </source>
</evidence>
<comment type="caution">
    <text evidence="2">The sequence shown here is derived from an EMBL/GenBank/DDBJ whole genome shotgun (WGS) entry which is preliminary data.</text>
</comment>
<feature type="compositionally biased region" description="Basic and acidic residues" evidence="1">
    <location>
        <begin position="30"/>
        <end position="58"/>
    </location>
</feature>
<keyword evidence="3" id="KW-1185">Reference proteome</keyword>
<name>A0AAD6J7Q7_DREDA</name>
<proteinExistence type="predicted"/>
<dbReference type="EMBL" id="JAQGDS010000001">
    <property type="protein sequence ID" value="KAJ6264192.1"/>
    <property type="molecule type" value="Genomic_DNA"/>
</dbReference>